<dbReference type="EMBL" id="CAJVQC010052360">
    <property type="protein sequence ID" value="CAG8791489.1"/>
    <property type="molecule type" value="Genomic_DNA"/>
</dbReference>
<accession>A0ACA9RG46</accession>
<keyword evidence="2" id="KW-1185">Reference proteome</keyword>
<name>A0ACA9RG46_9GLOM</name>
<sequence length="204" mass="25046">ERAYEFLDEWYNDRFNNEENKDETFSYDEHKKEISKIHNRHNKQIEKQLENKDKIILHLIQEQRIFLDVLSIFLTNARNNMTKAQLLAKINELTTTFEEQKNETKKNHTNEISLFREIITAKNKEITNLMSIIDNHAKEIERIDEMRKKHEYEYNERLKEKDKIHKREKEEKERTYKRETDLLHQTIDYLEQTIRSLQISTSEY</sequence>
<dbReference type="Proteomes" id="UP000789920">
    <property type="component" value="Unassembled WGS sequence"/>
</dbReference>
<proteinExistence type="predicted"/>
<feature type="non-terminal residue" evidence="1">
    <location>
        <position position="1"/>
    </location>
</feature>
<reference evidence="1" key="1">
    <citation type="submission" date="2021-06" db="EMBL/GenBank/DDBJ databases">
        <authorList>
            <person name="Kallberg Y."/>
            <person name="Tangrot J."/>
            <person name="Rosling A."/>
        </authorList>
    </citation>
    <scope>NUCLEOTIDE SEQUENCE</scope>
    <source>
        <strain evidence="1">MA461A</strain>
    </source>
</reference>
<comment type="caution">
    <text evidence="1">The sequence shown here is derived from an EMBL/GenBank/DDBJ whole genome shotgun (WGS) entry which is preliminary data.</text>
</comment>
<gene>
    <name evidence="1" type="ORF">RPERSI_LOCUS19236</name>
</gene>
<evidence type="ECO:0000313" key="1">
    <source>
        <dbReference type="EMBL" id="CAG8791489.1"/>
    </source>
</evidence>
<evidence type="ECO:0000313" key="2">
    <source>
        <dbReference type="Proteomes" id="UP000789920"/>
    </source>
</evidence>
<protein>
    <submittedName>
        <fullName evidence="1">31969_t:CDS:1</fullName>
    </submittedName>
</protein>
<organism evidence="1 2">
    <name type="scientific">Racocetra persica</name>
    <dbReference type="NCBI Taxonomy" id="160502"/>
    <lineage>
        <taxon>Eukaryota</taxon>
        <taxon>Fungi</taxon>
        <taxon>Fungi incertae sedis</taxon>
        <taxon>Mucoromycota</taxon>
        <taxon>Glomeromycotina</taxon>
        <taxon>Glomeromycetes</taxon>
        <taxon>Diversisporales</taxon>
        <taxon>Gigasporaceae</taxon>
        <taxon>Racocetra</taxon>
    </lineage>
</organism>